<evidence type="ECO:0000313" key="2">
    <source>
        <dbReference type="Proteomes" id="UP001632037"/>
    </source>
</evidence>
<dbReference type="AlphaFoldDB" id="A0ABD3FUN7"/>
<name>A0ABD3FUN7_9STRA</name>
<keyword evidence="2" id="KW-1185">Reference proteome</keyword>
<dbReference type="Proteomes" id="UP001632037">
    <property type="component" value="Unassembled WGS sequence"/>
</dbReference>
<comment type="caution">
    <text evidence="1">The sequence shown here is derived from an EMBL/GenBank/DDBJ whole genome shotgun (WGS) entry which is preliminary data.</text>
</comment>
<evidence type="ECO:0000313" key="1">
    <source>
        <dbReference type="EMBL" id="KAL3669944.1"/>
    </source>
</evidence>
<organism evidence="1 2">
    <name type="scientific">Phytophthora oleae</name>
    <dbReference type="NCBI Taxonomy" id="2107226"/>
    <lineage>
        <taxon>Eukaryota</taxon>
        <taxon>Sar</taxon>
        <taxon>Stramenopiles</taxon>
        <taxon>Oomycota</taxon>
        <taxon>Peronosporomycetes</taxon>
        <taxon>Peronosporales</taxon>
        <taxon>Peronosporaceae</taxon>
        <taxon>Phytophthora</taxon>
    </lineage>
</organism>
<reference evidence="1 2" key="1">
    <citation type="submission" date="2024-09" db="EMBL/GenBank/DDBJ databases">
        <title>Genome sequencing and assembly of Phytophthora oleae, isolate VK10A, causative agent of rot of olive drupes.</title>
        <authorList>
            <person name="Conti Taguali S."/>
            <person name="Riolo M."/>
            <person name="La Spada F."/>
            <person name="Cacciola S.O."/>
            <person name="Dionisio G."/>
        </authorList>
    </citation>
    <scope>NUCLEOTIDE SEQUENCE [LARGE SCALE GENOMIC DNA]</scope>
    <source>
        <strain evidence="1 2">VK10A</strain>
    </source>
</reference>
<dbReference type="EMBL" id="JBIMZQ010000008">
    <property type="protein sequence ID" value="KAL3669944.1"/>
    <property type="molecule type" value="Genomic_DNA"/>
</dbReference>
<evidence type="ECO:0008006" key="3">
    <source>
        <dbReference type="Google" id="ProtNLM"/>
    </source>
</evidence>
<sequence>MPASNTPIESADALKAEELNNDITFDRRELLNKLKEMHAAHPEDVGVIWRLTRAGYDVSNLKATSANEKKNLIYYARDIIQKGLDLTQENAEVHNW</sequence>
<gene>
    <name evidence="1" type="ORF">V7S43_005318</name>
</gene>
<accession>A0ABD3FUN7</accession>
<protein>
    <recommendedName>
        <fullName evidence="3">CRAL/TRIO N-terminal domain-containing protein</fullName>
    </recommendedName>
</protein>
<proteinExistence type="predicted"/>